<protein>
    <submittedName>
        <fullName evidence="2">Uncharacterized protein</fullName>
    </submittedName>
</protein>
<evidence type="ECO:0000256" key="1">
    <source>
        <dbReference type="SAM" id="MobiDB-lite"/>
    </source>
</evidence>
<dbReference type="Proteomes" id="UP000636800">
    <property type="component" value="Chromosome 12"/>
</dbReference>
<organism evidence="2 3">
    <name type="scientific">Vanilla planifolia</name>
    <name type="common">Vanilla</name>
    <dbReference type="NCBI Taxonomy" id="51239"/>
    <lineage>
        <taxon>Eukaryota</taxon>
        <taxon>Viridiplantae</taxon>
        <taxon>Streptophyta</taxon>
        <taxon>Embryophyta</taxon>
        <taxon>Tracheophyta</taxon>
        <taxon>Spermatophyta</taxon>
        <taxon>Magnoliopsida</taxon>
        <taxon>Liliopsida</taxon>
        <taxon>Asparagales</taxon>
        <taxon>Orchidaceae</taxon>
        <taxon>Vanilloideae</taxon>
        <taxon>Vanilleae</taxon>
        <taxon>Vanilla</taxon>
    </lineage>
</organism>
<evidence type="ECO:0000313" key="3">
    <source>
        <dbReference type="Proteomes" id="UP000636800"/>
    </source>
</evidence>
<proteinExistence type="predicted"/>
<evidence type="ECO:0000313" key="2">
    <source>
        <dbReference type="EMBL" id="KAG0457905.1"/>
    </source>
</evidence>
<dbReference type="OrthoDB" id="294295at2759"/>
<keyword evidence="3" id="KW-1185">Reference proteome</keyword>
<dbReference type="AlphaFoldDB" id="A0A835PSN2"/>
<name>A0A835PSN2_VANPL</name>
<gene>
    <name evidence="2" type="ORF">HPP92_023062</name>
</gene>
<comment type="caution">
    <text evidence="2">The sequence shown here is derived from an EMBL/GenBank/DDBJ whole genome shotgun (WGS) entry which is preliminary data.</text>
</comment>
<dbReference type="EMBL" id="JADCNL010000012">
    <property type="protein sequence ID" value="KAG0457905.1"/>
    <property type="molecule type" value="Genomic_DNA"/>
</dbReference>
<feature type="compositionally biased region" description="Basic and acidic residues" evidence="1">
    <location>
        <begin position="1"/>
        <end position="10"/>
    </location>
</feature>
<accession>A0A835PSN2</accession>
<feature type="compositionally biased region" description="Basic and acidic residues" evidence="1">
    <location>
        <begin position="25"/>
        <end position="34"/>
    </location>
</feature>
<sequence>MLRRHQEADVRSAASPGNCGSAGFRGREVRDPDGRPTATDTPGRVGIWRRGGYGTPVNGVHGGKDAGTGAISGGRHGGVPRLYTNDSGETAIRKGMGRAVDAGKEARERILQVWDGDSAWARLTRDAFLLRRLLRLGP</sequence>
<reference evidence="2 3" key="1">
    <citation type="journal article" date="2020" name="Nat. Food">
        <title>A phased Vanilla planifolia genome enables genetic improvement of flavour and production.</title>
        <authorList>
            <person name="Hasing T."/>
            <person name="Tang H."/>
            <person name="Brym M."/>
            <person name="Khazi F."/>
            <person name="Huang T."/>
            <person name="Chambers A.H."/>
        </authorList>
    </citation>
    <scope>NUCLEOTIDE SEQUENCE [LARGE SCALE GENOMIC DNA]</scope>
    <source>
        <tissue evidence="2">Leaf</tissue>
    </source>
</reference>
<feature type="region of interest" description="Disordered" evidence="1">
    <location>
        <begin position="1"/>
        <end position="86"/>
    </location>
</feature>